<feature type="binding site" evidence="12">
    <location>
        <position position="212"/>
    </location>
    <ligand>
        <name>Zn(2+)</name>
        <dbReference type="ChEBI" id="CHEBI:29105"/>
        <label>1</label>
    </ligand>
</feature>
<dbReference type="Pfam" id="PF19272">
    <property type="entry name" value="ASMase_C"/>
    <property type="match status" value="1"/>
</dbReference>
<feature type="binding site" evidence="12">
    <location>
        <position position="464"/>
    </location>
    <ligand>
        <name>Zn(2+)</name>
        <dbReference type="ChEBI" id="CHEBI:29105"/>
        <label>1</label>
    </ligand>
</feature>
<feature type="disulfide bond" evidence="13">
    <location>
        <begin position="233"/>
        <end position="254"/>
    </location>
</feature>
<evidence type="ECO:0000256" key="9">
    <source>
        <dbReference type="ARBA" id="ARBA00023180"/>
    </source>
</evidence>
<gene>
    <name evidence="16" type="ORF">OFUS_LOCUS17309</name>
</gene>
<evidence type="ECO:0000259" key="15">
    <source>
        <dbReference type="PROSITE" id="PS50015"/>
    </source>
</evidence>
<dbReference type="GO" id="GO:0046872">
    <property type="term" value="F:metal ion binding"/>
    <property type="evidence" value="ECO:0007669"/>
    <property type="project" value="UniProtKB-KW"/>
</dbReference>
<keyword evidence="4 12" id="KW-0479">Metal-binding</keyword>
<feature type="binding site" evidence="12">
    <location>
        <position position="323"/>
    </location>
    <ligand>
        <name>Zn(2+)</name>
        <dbReference type="ChEBI" id="CHEBI:29105"/>
        <label>2</label>
    </ligand>
</feature>
<comment type="caution">
    <text evidence="16">The sequence shown here is derived from an EMBL/GenBank/DDBJ whole genome shotgun (WGS) entry which is preliminary data.</text>
</comment>
<evidence type="ECO:0000313" key="17">
    <source>
        <dbReference type="Proteomes" id="UP000749559"/>
    </source>
</evidence>
<comment type="cofactor">
    <cofactor evidence="12">
        <name>Zn(2+)</name>
        <dbReference type="ChEBI" id="CHEBI:29105"/>
    </cofactor>
    <text evidence="12">Binds 2 Zn(2+) ions per subunit.</text>
</comment>
<feature type="disulfide bond" evidence="13">
    <location>
        <begin position="82"/>
        <end position="155"/>
    </location>
</feature>
<proteinExistence type="inferred from homology"/>
<keyword evidence="5" id="KW-0732">Signal</keyword>
<evidence type="ECO:0000256" key="12">
    <source>
        <dbReference type="PIRSR" id="PIRSR000948-1"/>
    </source>
</evidence>
<keyword evidence="9" id="KW-0325">Glycoprotein</keyword>
<sequence length="672" mass="75941">MLFANYVNGVLSESGLLFSTESRDHGTNEWEKSLLVNVAKVIKGLDLGQGKDAISLKKQINRNVIRQTDNDTQLEDPGCDACQIVLELIDEIDDKGLTLNDSWVEVKGTVELLCELVLDMSSLRGSVMCPGLLDNFGTHLMFILRNSSRPRTEMCHILEFCLPPKPADYIPNSPMPVKLPMESNPTRRMGPQRERTRRATKVDDIRIVQIADIHYDNKYEEGSQTDCGLIMCCANDRNYVGGSGNAGKWGDYSCNTPKRTFEYYLQNINNVSNSYDAVIYTGDHPPHAIWEETLELQTGMSREVVDSFKTHLPNATVYFNLGNHEFFPTNQYYLERPEVQQLLESLSSWWSEVSDLDQTQKNNIKNNGHYTTIVAPGLRVISFNTNYGYGMNFYNVLNFNSAAYNDSKMFVENSLEAATVANEKVIMVGHHPPGSVEPTWSKWYNDLMVRYADAVVLQMGGHTHNDHFQLIRDYNTGAPMGVYSIASSMTTNGEVNPSARVYILDGTTLALKDIEQYRFDIRKAQAGNKEPHIELTYKATEYYGMPDLSPSSWMDLTERMLMNETLFRMHYENHWARSGRAGECDDVCKHEYVCNLRHARGDHAFWCKMDYNNQTTAISSTTTVPPTTTTLATTPTNTVAMATSTPTSRGGRRFSSLILFCICVISTISFRL</sequence>
<dbReference type="PROSITE" id="PS50015">
    <property type="entry name" value="SAP_B"/>
    <property type="match status" value="1"/>
</dbReference>
<evidence type="ECO:0000256" key="11">
    <source>
        <dbReference type="PIRNR" id="PIRNR000948"/>
    </source>
</evidence>
<dbReference type="PANTHER" id="PTHR10340">
    <property type="entry name" value="SPHINGOMYELIN PHOSPHODIESTERASE"/>
    <property type="match status" value="1"/>
</dbReference>
<dbReference type="InterPro" id="IPR041805">
    <property type="entry name" value="ASMase/PPN1_MPP"/>
</dbReference>
<feature type="domain" description="Saposin B-type" evidence="15">
    <location>
        <begin position="75"/>
        <end position="165"/>
    </location>
</feature>
<feature type="disulfide bond" evidence="13">
    <location>
        <begin position="227"/>
        <end position="232"/>
    </location>
</feature>
<evidence type="ECO:0000256" key="13">
    <source>
        <dbReference type="PIRSR" id="PIRSR000948-2"/>
    </source>
</evidence>
<evidence type="ECO:0000256" key="6">
    <source>
        <dbReference type="ARBA" id="ARBA00022801"/>
    </source>
</evidence>
<feature type="disulfide bond" evidence="13">
    <location>
        <begin position="594"/>
        <end position="607"/>
    </location>
</feature>
<evidence type="ECO:0000256" key="10">
    <source>
        <dbReference type="ARBA" id="ARBA00047268"/>
    </source>
</evidence>
<feature type="binding site" evidence="12">
    <location>
        <position position="430"/>
    </location>
    <ligand>
        <name>Zn(2+)</name>
        <dbReference type="ChEBI" id="CHEBI:29105"/>
        <label>2</label>
    </ligand>
</feature>
<keyword evidence="7 12" id="KW-0862">Zinc</keyword>
<keyword evidence="17" id="KW-1185">Reference proteome</keyword>
<feature type="region of interest" description="Disordered" evidence="14">
    <location>
        <begin position="174"/>
        <end position="198"/>
    </location>
</feature>
<feature type="binding site" evidence="12">
    <location>
        <position position="214"/>
    </location>
    <ligand>
        <name>Zn(2+)</name>
        <dbReference type="ChEBI" id="CHEBI:29105"/>
        <label>1</label>
    </ligand>
</feature>
<evidence type="ECO:0000256" key="14">
    <source>
        <dbReference type="SAM" id="MobiDB-lite"/>
    </source>
</evidence>
<evidence type="ECO:0000256" key="8">
    <source>
        <dbReference type="ARBA" id="ARBA00023157"/>
    </source>
</evidence>
<dbReference type="CDD" id="cd00842">
    <property type="entry name" value="MPP_ASMase"/>
    <property type="match status" value="1"/>
</dbReference>
<dbReference type="GO" id="GO:0046513">
    <property type="term" value="P:ceramide biosynthetic process"/>
    <property type="evidence" value="ECO:0007669"/>
    <property type="project" value="UniProtKB-ARBA"/>
</dbReference>
<evidence type="ECO:0000313" key="16">
    <source>
        <dbReference type="EMBL" id="CAH1792334.1"/>
    </source>
</evidence>
<comment type="catalytic activity">
    <reaction evidence="10">
        <text>a sphingomyelin + H2O = phosphocholine + an N-acylsphing-4-enine + H(+)</text>
        <dbReference type="Rhea" id="RHEA:19253"/>
        <dbReference type="ChEBI" id="CHEBI:15377"/>
        <dbReference type="ChEBI" id="CHEBI:15378"/>
        <dbReference type="ChEBI" id="CHEBI:17636"/>
        <dbReference type="ChEBI" id="CHEBI:52639"/>
        <dbReference type="ChEBI" id="CHEBI:295975"/>
        <dbReference type="EC" id="3.1.4.12"/>
    </reaction>
    <physiologicalReaction direction="left-to-right" evidence="10">
        <dbReference type="Rhea" id="RHEA:19254"/>
    </physiologicalReaction>
</comment>
<feature type="disulfide bond" evidence="13">
    <location>
        <begin position="114"/>
        <end position="129"/>
    </location>
</feature>
<dbReference type="InterPro" id="IPR008139">
    <property type="entry name" value="SaposinB_dom"/>
</dbReference>
<dbReference type="EMBL" id="CAIIXF020000008">
    <property type="protein sequence ID" value="CAH1792334.1"/>
    <property type="molecule type" value="Genomic_DNA"/>
</dbReference>
<dbReference type="SUPFAM" id="SSF56300">
    <property type="entry name" value="Metallo-dependent phosphatases"/>
    <property type="match status" value="1"/>
</dbReference>
<feature type="binding site" evidence="12">
    <location>
        <position position="462"/>
    </location>
    <ligand>
        <name>Zn(2+)</name>
        <dbReference type="ChEBI" id="CHEBI:29105"/>
        <label>2</label>
    </ligand>
</feature>
<dbReference type="InterPro" id="IPR004843">
    <property type="entry name" value="Calcineurin-like_PHP"/>
</dbReference>
<dbReference type="GO" id="GO:0016798">
    <property type="term" value="F:hydrolase activity, acting on glycosyl bonds"/>
    <property type="evidence" value="ECO:0007669"/>
    <property type="project" value="UniProtKB-KW"/>
</dbReference>
<dbReference type="Proteomes" id="UP000749559">
    <property type="component" value="Unassembled WGS sequence"/>
</dbReference>
<dbReference type="InterPro" id="IPR045473">
    <property type="entry name" value="ASM_C"/>
</dbReference>
<protein>
    <recommendedName>
        <fullName evidence="11">Sphingomyelin phosphodiesterase</fullName>
    </recommendedName>
</protein>
<comment type="similarity">
    <text evidence="2 11">Belongs to the acid sphingomyelinase family.</text>
</comment>
<feature type="binding site" evidence="12">
    <location>
        <position position="283"/>
    </location>
    <ligand>
        <name>Zn(2+)</name>
        <dbReference type="ChEBI" id="CHEBI:29105"/>
        <label>1</label>
    </ligand>
</feature>
<keyword evidence="3" id="KW-0964">Secreted</keyword>
<dbReference type="AlphaFoldDB" id="A0A8S4PH59"/>
<dbReference type="GO" id="GO:0004767">
    <property type="term" value="F:sphingomyelin phosphodiesterase activity"/>
    <property type="evidence" value="ECO:0007669"/>
    <property type="project" value="UniProtKB-UniRule"/>
</dbReference>
<comment type="function">
    <text evidence="11">Converts sphingomyelin to ceramide.</text>
</comment>
<keyword evidence="8 13" id="KW-1015">Disulfide bond</keyword>
<dbReference type="OrthoDB" id="6283087at2759"/>
<comment type="subcellular location">
    <subcellularLocation>
        <location evidence="1">Secreted</location>
    </subcellularLocation>
</comment>
<dbReference type="InterPro" id="IPR011160">
    <property type="entry name" value="Sphingomy_PDE"/>
</dbReference>
<dbReference type="PIRSF" id="PIRSF000948">
    <property type="entry name" value="Sphingomy_PDE"/>
    <property type="match status" value="1"/>
</dbReference>
<evidence type="ECO:0000256" key="3">
    <source>
        <dbReference type="ARBA" id="ARBA00022525"/>
    </source>
</evidence>
<dbReference type="Pfam" id="PF00149">
    <property type="entry name" value="Metallophos"/>
    <property type="match status" value="1"/>
</dbReference>
<feature type="binding site" evidence="12">
    <location>
        <position position="283"/>
    </location>
    <ligand>
        <name>Zn(2+)</name>
        <dbReference type="ChEBI" id="CHEBI:29105"/>
        <label>2</label>
    </ligand>
</feature>
<evidence type="ECO:0000256" key="5">
    <source>
        <dbReference type="ARBA" id="ARBA00022729"/>
    </source>
</evidence>
<feature type="disulfide bond" evidence="13">
    <location>
        <begin position="584"/>
        <end position="588"/>
    </location>
</feature>
<organism evidence="16 17">
    <name type="scientific">Owenia fusiformis</name>
    <name type="common">Polychaete worm</name>
    <dbReference type="NCBI Taxonomy" id="6347"/>
    <lineage>
        <taxon>Eukaryota</taxon>
        <taxon>Metazoa</taxon>
        <taxon>Spiralia</taxon>
        <taxon>Lophotrochozoa</taxon>
        <taxon>Annelida</taxon>
        <taxon>Polychaeta</taxon>
        <taxon>Sedentaria</taxon>
        <taxon>Canalipalpata</taxon>
        <taxon>Sabellida</taxon>
        <taxon>Oweniida</taxon>
        <taxon>Oweniidae</taxon>
        <taxon>Owenia</taxon>
    </lineage>
</organism>
<feature type="disulfide bond" evidence="13">
    <location>
        <begin position="79"/>
        <end position="161"/>
    </location>
</feature>
<evidence type="ECO:0000256" key="2">
    <source>
        <dbReference type="ARBA" id="ARBA00008234"/>
    </source>
</evidence>
<name>A0A8S4PH59_OWEFU</name>
<evidence type="ECO:0000256" key="7">
    <source>
        <dbReference type="ARBA" id="ARBA00022833"/>
    </source>
</evidence>
<evidence type="ECO:0000256" key="4">
    <source>
        <dbReference type="ARBA" id="ARBA00022723"/>
    </source>
</evidence>
<dbReference type="PANTHER" id="PTHR10340:SF57">
    <property type="entry name" value="METALLOPHOS DOMAIN-CONTAINING PROTEIN"/>
    <property type="match status" value="1"/>
</dbReference>
<accession>A0A8S4PH59</accession>
<reference evidence="16" key="1">
    <citation type="submission" date="2022-03" db="EMBL/GenBank/DDBJ databases">
        <authorList>
            <person name="Martin C."/>
        </authorList>
    </citation>
    <scope>NUCLEOTIDE SEQUENCE</scope>
</reference>
<dbReference type="GO" id="GO:0005576">
    <property type="term" value="C:extracellular region"/>
    <property type="evidence" value="ECO:0007669"/>
    <property type="project" value="UniProtKB-SubCell"/>
</dbReference>
<evidence type="ECO:0000256" key="1">
    <source>
        <dbReference type="ARBA" id="ARBA00004613"/>
    </source>
</evidence>
<dbReference type="Gene3D" id="3.60.21.10">
    <property type="match status" value="1"/>
</dbReference>
<dbReference type="GO" id="GO:0006685">
    <property type="term" value="P:sphingomyelin catabolic process"/>
    <property type="evidence" value="ECO:0007669"/>
    <property type="project" value="UniProtKB-UniRule"/>
</dbReference>
<keyword evidence="6 11" id="KW-0378">Hydrolase</keyword>
<dbReference type="InterPro" id="IPR029052">
    <property type="entry name" value="Metallo-depent_PP-like"/>
</dbReference>
<dbReference type="GO" id="GO:0016020">
    <property type="term" value="C:membrane"/>
    <property type="evidence" value="ECO:0007669"/>
    <property type="project" value="GOC"/>
</dbReference>
<keyword evidence="11" id="KW-0326">Glycosidase</keyword>